<dbReference type="GO" id="GO:0005506">
    <property type="term" value="F:iron ion binding"/>
    <property type="evidence" value="ECO:0007669"/>
    <property type="project" value="InterPro"/>
</dbReference>
<dbReference type="Pfam" id="PF00067">
    <property type="entry name" value="p450"/>
    <property type="match status" value="1"/>
</dbReference>
<dbReference type="GO" id="GO:0004497">
    <property type="term" value="F:monooxygenase activity"/>
    <property type="evidence" value="ECO:0007669"/>
    <property type="project" value="UniProtKB-KW"/>
</dbReference>
<dbReference type="Gene3D" id="1.10.630.10">
    <property type="entry name" value="Cytochrome P450"/>
    <property type="match status" value="1"/>
</dbReference>
<evidence type="ECO:0000256" key="3">
    <source>
        <dbReference type="ARBA" id="ARBA00022723"/>
    </source>
</evidence>
<name>A0A1H4X1T2_9NOCA</name>
<accession>A0A1H4X1T2</accession>
<dbReference type="EMBL" id="FNSV01000005">
    <property type="protein sequence ID" value="SEC99523.1"/>
    <property type="molecule type" value="Genomic_DNA"/>
</dbReference>
<dbReference type="Proteomes" id="UP000183561">
    <property type="component" value="Unassembled WGS sequence"/>
</dbReference>
<dbReference type="PANTHER" id="PTHR46696">
    <property type="entry name" value="P450, PUTATIVE (EUROFUNG)-RELATED"/>
    <property type="match status" value="1"/>
</dbReference>
<dbReference type="PANTHER" id="PTHR46696:SF1">
    <property type="entry name" value="CYTOCHROME P450 YJIB-RELATED"/>
    <property type="match status" value="1"/>
</dbReference>
<dbReference type="InterPro" id="IPR017972">
    <property type="entry name" value="Cyt_P450_CS"/>
</dbReference>
<evidence type="ECO:0000256" key="7">
    <source>
        <dbReference type="RuleBase" id="RU000461"/>
    </source>
</evidence>
<gene>
    <name evidence="8" type="ORF">SAMN04490239_6319</name>
</gene>
<keyword evidence="6 7" id="KW-0503">Monooxygenase</keyword>
<protein>
    <recommendedName>
        <fullName evidence="10">Cytochrome P450</fullName>
    </recommendedName>
</protein>
<evidence type="ECO:0000313" key="8">
    <source>
        <dbReference type="EMBL" id="SEC99523.1"/>
    </source>
</evidence>
<evidence type="ECO:0000256" key="5">
    <source>
        <dbReference type="ARBA" id="ARBA00023004"/>
    </source>
</evidence>
<evidence type="ECO:0000256" key="2">
    <source>
        <dbReference type="ARBA" id="ARBA00022617"/>
    </source>
</evidence>
<evidence type="ECO:0000313" key="9">
    <source>
        <dbReference type="Proteomes" id="UP000183561"/>
    </source>
</evidence>
<dbReference type="GO" id="GO:0016705">
    <property type="term" value="F:oxidoreductase activity, acting on paired donors, with incorporation or reduction of molecular oxygen"/>
    <property type="evidence" value="ECO:0007669"/>
    <property type="project" value="InterPro"/>
</dbReference>
<keyword evidence="3 7" id="KW-0479">Metal-binding</keyword>
<evidence type="ECO:0000256" key="6">
    <source>
        <dbReference type="ARBA" id="ARBA00023033"/>
    </source>
</evidence>
<sequence>MTVISDKLRGADAAPTADWVTISDLHQDPFPIYRRMREESPIHWVPEVNRYMVTGYHACHIIENDQATFSADETDSLMKRAMGHSMLRKDDPEHDVDRRSYGGVLRPRAIKDTWNAIFLQNSEKYLSQLKAAGPGADLVWEYCAPYAAENLRQVMGFYNATQEDMQRWSQTMMDGTGNYANDSDVWARSDQSFDEVDDAIDEILPYLRKHPDSSLLSKMAELPIPMDAIRANMKMTIGGGLNEPRDVLGVAVWALLSRLDQLAQVLADPSSYSMVFDEAVRWVAPIGMYPRETTCATVLEGISLPKGARLGVAVGAANRDPAVFDDPEDYDINRTKQPHLAFGGGNHFCAGAWVARAAVAGIALPQLFEALPGLRLDENNPATAAGWVFRGMTSLPVRWGA</sequence>
<dbReference type="InterPro" id="IPR002397">
    <property type="entry name" value="Cyt_P450_B"/>
</dbReference>
<evidence type="ECO:0000256" key="1">
    <source>
        <dbReference type="ARBA" id="ARBA00010617"/>
    </source>
</evidence>
<dbReference type="PRINTS" id="PR00359">
    <property type="entry name" value="BP450"/>
</dbReference>
<dbReference type="AlphaFoldDB" id="A0A1H4X1T2"/>
<dbReference type="RefSeq" id="WP_244163711.1">
    <property type="nucleotide sequence ID" value="NZ_FNSV01000005.1"/>
</dbReference>
<dbReference type="PROSITE" id="PS00086">
    <property type="entry name" value="CYTOCHROME_P450"/>
    <property type="match status" value="1"/>
</dbReference>
<comment type="similarity">
    <text evidence="1 7">Belongs to the cytochrome P450 family.</text>
</comment>
<organism evidence="8 9">
    <name type="scientific">Rhodococcus koreensis</name>
    <dbReference type="NCBI Taxonomy" id="99653"/>
    <lineage>
        <taxon>Bacteria</taxon>
        <taxon>Bacillati</taxon>
        <taxon>Actinomycetota</taxon>
        <taxon>Actinomycetes</taxon>
        <taxon>Mycobacteriales</taxon>
        <taxon>Nocardiaceae</taxon>
        <taxon>Rhodococcus</taxon>
    </lineage>
</organism>
<reference evidence="9" key="1">
    <citation type="submission" date="2016-10" db="EMBL/GenBank/DDBJ databases">
        <authorList>
            <person name="Varghese N."/>
            <person name="Submissions S."/>
        </authorList>
    </citation>
    <scope>NUCLEOTIDE SEQUENCE [LARGE SCALE GENOMIC DNA]</scope>
    <source>
        <strain evidence="9">DSM 44498</strain>
    </source>
</reference>
<proteinExistence type="inferred from homology"/>
<dbReference type="SUPFAM" id="SSF48264">
    <property type="entry name" value="Cytochrome P450"/>
    <property type="match status" value="1"/>
</dbReference>
<keyword evidence="4 7" id="KW-0560">Oxidoreductase</keyword>
<evidence type="ECO:0008006" key="10">
    <source>
        <dbReference type="Google" id="ProtNLM"/>
    </source>
</evidence>
<dbReference type="GO" id="GO:0020037">
    <property type="term" value="F:heme binding"/>
    <property type="evidence" value="ECO:0007669"/>
    <property type="project" value="InterPro"/>
</dbReference>
<keyword evidence="5 7" id="KW-0408">Iron</keyword>
<dbReference type="InterPro" id="IPR001128">
    <property type="entry name" value="Cyt_P450"/>
</dbReference>
<dbReference type="InterPro" id="IPR036396">
    <property type="entry name" value="Cyt_P450_sf"/>
</dbReference>
<keyword evidence="9" id="KW-1185">Reference proteome</keyword>
<evidence type="ECO:0000256" key="4">
    <source>
        <dbReference type="ARBA" id="ARBA00023002"/>
    </source>
</evidence>
<keyword evidence="2 7" id="KW-0349">Heme</keyword>